<comment type="function">
    <text evidence="2">Endonuclease that specifically degrades the RNA of RNA-DNA hybrids.</text>
</comment>
<evidence type="ECO:0000256" key="8">
    <source>
        <dbReference type="ARBA" id="ARBA00022759"/>
    </source>
</evidence>
<protein>
    <recommendedName>
        <fullName evidence="4">ribonuclease H</fullName>
        <ecNumber evidence="4">3.1.26.4</ecNumber>
    </recommendedName>
</protein>
<dbReference type="PANTHER" id="PTHR10954">
    <property type="entry name" value="RIBONUCLEASE H2 SUBUNIT A"/>
    <property type="match status" value="1"/>
</dbReference>
<dbReference type="GO" id="GO:0046872">
    <property type="term" value="F:metal ion binding"/>
    <property type="evidence" value="ECO:0007669"/>
    <property type="project" value="UniProtKB-KW"/>
</dbReference>
<keyword evidence="9" id="KW-0378">Hydrolase</keyword>
<proteinExistence type="predicted"/>
<comment type="subcellular location">
    <subcellularLocation>
        <location evidence="3">Cytoplasm</location>
    </subcellularLocation>
</comment>
<dbReference type="EMBL" id="BARS01008697">
    <property type="protein sequence ID" value="GAF82548.1"/>
    <property type="molecule type" value="Genomic_DNA"/>
</dbReference>
<keyword evidence="7" id="KW-0479">Metal-binding</keyword>
<evidence type="ECO:0000256" key="2">
    <source>
        <dbReference type="ARBA" id="ARBA00004065"/>
    </source>
</evidence>
<dbReference type="PANTHER" id="PTHR10954:SF23">
    <property type="entry name" value="RIBONUCLEASE"/>
    <property type="match status" value="1"/>
</dbReference>
<dbReference type="GO" id="GO:0004523">
    <property type="term" value="F:RNA-DNA hybrid ribonuclease activity"/>
    <property type="evidence" value="ECO:0007669"/>
    <property type="project" value="UniProtKB-EC"/>
</dbReference>
<evidence type="ECO:0000259" key="10">
    <source>
        <dbReference type="PROSITE" id="PS51975"/>
    </source>
</evidence>
<evidence type="ECO:0000256" key="6">
    <source>
        <dbReference type="ARBA" id="ARBA00022722"/>
    </source>
</evidence>
<evidence type="ECO:0000256" key="1">
    <source>
        <dbReference type="ARBA" id="ARBA00000077"/>
    </source>
</evidence>
<dbReference type="SUPFAM" id="SSF53098">
    <property type="entry name" value="Ribonuclease H-like"/>
    <property type="match status" value="1"/>
</dbReference>
<dbReference type="InterPro" id="IPR024567">
    <property type="entry name" value="RNase_HII/HIII_dom"/>
</dbReference>
<reference evidence="11" key="1">
    <citation type="journal article" date="2014" name="Front. Microbiol.">
        <title>High frequency of phylogenetically diverse reductive dehalogenase-homologous genes in deep subseafloor sedimentary metagenomes.</title>
        <authorList>
            <person name="Kawai M."/>
            <person name="Futagami T."/>
            <person name="Toyoda A."/>
            <person name="Takaki Y."/>
            <person name="Nishi S."/>
            <person name="Hori S."/>
            <person name="Arai W."/>
            <person name="Tsubouchi T."/>
            <person name="Morono Y."/>
            <person name="Uchiyama I."/>
            <person name="Ito T."/>
            <person name="Fujiyama A."/>
            <person name="Inagaki F."/>
            <person name="Takami H."/>
        </authorList>
    </citation>
    <scope>NUCLEOTIDE SEQUENCE</scope>
    <source>
        <strain evidence="11">Expedition CK06-06</strain>
    </source>
</reference>
<evidence type="ECO:0000256" key="5">
    <source>
        <dbReference type="ARBA" id="ARBA00022490"/>
    </source>
</evidence>
<sequence length="97" mass="10897">MILGVDEAGRGCVIGPLVICGVLASEETIERFREIKVRDSKQLSRKKREQLGPEIVSLAEDFMLIRISPVEIDEWLRVPGLNSLEARKTAEIISHLK</sequence>
<dbReference type="PROSITE" id="PS51975">
    <property type="entry name" value="RNASE_H_2"/>
    <property type="match status" value="1"/>
</dbReference>
<dbReference type="AlphaFoldDB" id="X0SN96"/>
<gene>
    <name evidence="11" type="ORF">S01H1_16523</name>
</gene>
<comment type="catalytic activity">
    <reaction evidence="1">
        <text>Endonucleolytic cleavage to 5'-phosphomonoester.</text>
        <dbReference type="EC" id="3.1.26.4"/>
    </reaction>
</comment>
<keyword evidence="6" id="KW-0540">Nuclease</keyword>
<dbReference type="GO" id="GO:0005737">
    <property type="term" value="C:cytoplasm"/>
    <property type="evidence" value="ECO:0007669"/>
    <property type="project" value="UniProtKB-SubCell"/>
</dbReference>
<evidence type="ECO:0000256" key="4">
    <source>
        <dbReference type="ARBA" id="ARBA00012180"/>
    </source>
</evidence>
<feature type="non-terminal residue" evidence="11">
    <location>
        <position position="97"/>
    </location>
</feature>
<dbReference type="InterPro" id="IPR012337">
    <property type="entry name" value="RNaseH-like_sf"/>
</dbReference>
<dbReference type="GO" id="GO:0032299">
    <property type="term" value="C:ribonuclease H2 complex"/>
    <property type="evidence" value="ECO:0007669"/>
    <property type="project" value="TreeGrafter"/>
</dbReference>
<evidence type="ECO:0000256" key="9">
    <source>
        <dbReference type="ARBA" id="ARBA00022801"/>
    </source>
</evidence>
<keyword evidence="8" id="KW-0255">Endonuclease</keyword>
<evidence type="ECO:0000313" key="11">
    <source>
        <dbReference type="EMBL" id="GAF82548.1"/>
    </source>
</evidence>
<name>X0SN96_9ZZZZ</name>
<evidence type="ECO:0000256" key="7">
    <source>
        <dbReference type="ARBA" id="ARBA00022723"/>
    </source>
</evidence>
<dbReference type="GO" id="GO:0003723">
    <property type="term" value="F:RNA binding"/>
    <property type="evidence" value="ECO:0007669"/>
    <property type="project" value="InterPro"/>
</dbReference>
<organism evidence="11">
    <name type="scientific">marine sediment metagenome</name>
    <dbReference type="NCBI Taxonomy" id="412755"/>
    <lineage>
        <taxon>unclassified sequences</taxon>
        <taxon>metagenomes</taxon>
        <taxon>ecological metagenomes</taxon>
    </lineage>
</organism>
<dbReference type="InterPro" id="IPR036397">
    <property type="entry name" value="RNaseH_sf"/>
</dbReference>
<dbReference type="Gene3D" id="3.30.420.10">
    <property type="entry name" value="Ribonuclease H-like superfamily/Ribonuclease H"/>
    <property type="match status" value="1"/>
</dbReference>
<dbReference type="Pfam" id="PF01351">
    <property type="entry name" value="RNase_HII"/>
    <property type="match status" value="1"/>
</dbReference>
<keyword evidence="5" id="KW-0963">Cytoplasm</keyword>
<feature type="domain" description="RNase H type-2" evidence="10">
    <location>
        <begin position="1"/>
        <end position="97"/>
    </location>
</feature>
<accession>X0SN96</accession>
<dbReference type="GO" id="GO:0006298">
    <property type="term" value="P:mismatch repair"/>
    <property type="evidence" value="ECO:0007669"/>
    <property type="project" value="TreeGrafter"/>
</dbReference>
<dbReference type="InterPro" id="IPR001352">
    <property type="entry name" value="RNase_HII/HIII"/>
</dbReference>
<comment type="caution">
    <text evidence="11">The sequence shown here is derived from an EMBL/GenBank/DDBJ whole genome shotgun (WGS) entry which is preliminary data.</text>
</comment>
<dbReference type="GO" id="GO:0043137">
    <property type="term" value="P:DNA replication, removal of RNA primer"/>
    <property type="evidence" value="ECO:0007669"/>
    <property type="project" value="TreeGrafter"/>
</dbReference>
<evidence type="ECO:0000256" key="3">
    <source>
        <dbReference type="ARBA" id="ARBA00004496"/>
    </source>
</evidence>
<dbReference type="EC" id="3.1.26.4" evidence="4"/>